<feature type="non-terminal residue" evidence="2">
    <location>
        <position position="69"/>
    </location>
</feature>
<keyword evidence="1" id="KW-0472">Membrane</keyword>
<keyword evidence="1" id="KW-1133">Transmembrane helix</keyword>
<organism evidence="2 3">
    <name type="scientific">Pristionchus entomophagus</name>
    <dbReference type="NCBI Taxonomy" id="358040"/>
    <lineage>
        <taxon>Eukaryota</taxon>
        <taxon>Metazoa</taxon>
        <taxon>Ecdysozoa</taxon>
        <taxon>Nematoda</taxon>
        <taxon>Chromadorea</taxon>
        <taxon>Rhabditida</taxon>
        <taxon>Rhabditina</taxon>
        <taxon>Diplogasteromorpha</taxon>
        <taxon>Diplogasteroidea</taxon>
        <taxon>Neodiplogasteridae</taxon>
        <taxon>Pristionchus</taxon>
    </lineage>
</organism>
<evidence type="ECO:0000313" key="3">
    <source>
        <dbReference type="Proteomes" id="UP001432027"/>
    </source>
</evidence>
<comment type="caution">
    <text evidence="2">The sequence shown here is derived from an EMBL/GenBank/DDBJ whole genome shotgun (WGS) entry which is preliminary data.</text>
</comment>
<accession>A0AAV5TJW8</accession>
<keyword evidence="3" id="KW-1185">Reference proteome</keyword>
<keyword evidence="1" id="KW-0812">Transmembrane</keyword>
<dbReference type="Proteomes" id="UP001432027">
    <property type="component" value="Unassembled WGS sequence"/>
</dbReference>
<feature type="transmembrane region" description="Helical" evidence="1">
    <location>
        <begin position="27"/>
        <end position="52"/>
    </location>
</feature>
<sequence length="69" mass="8073">IIDHDVVYSTLNGLILFLPQWAGDISIMTWIFLAVFSWTFLPAAFILQYMIIVKQSMPTWKILSYIYLT</sequence>
<reference evidence="2" key="1">
    <citation type="submission" date="2023-10" db="EMBL/GenBank/DDBJ databases">
        <title>Genome assembly of Pristionchus species.</title>
        <authorList>
            <person name="Yoshida K."/>
            <person name="Sommer R.J."/>
        </authorList>
    </citation>
    <scope>NUCLEOTIDE SEQUENCE</scope>
    <source>
        <strain evidence="2">RS0144</strain>
    </source>
</reference>
<protein>
    <submittedName>
        <fullName evidence="2">Uncharacterized protein</fullName>
    </submittedName>
</protein>
<dbReference type="EMBL" id="BTSX01000004">
    <property type="protein sequence ID" value="GMS94611.1"/>
    <property type="molecule type" value="Genomic_DNA"/>
</dbReference>
<gene>
    <name evidence="2" type="ORF">PENTCL1PPCAC_16786</name>
</gene>
<dbReference type="AlphaFoldDB" id="A0AAV5TJW8"/>
<name>A0AAV5TJW8_9BILA</name>
<evidence type="ECO:0000313" key="2">
    <source>
        <dbReference type="EMBL" id="GMS94611.1"/>
    </source>
</evidence>
<evidence type="ECO:0000256" key="1">
    <source>
        <dbReference type="SAM" id="Phobius"/>
    </source>
</evidence>
<feature type="non-terminal residue" evidence="2">
    <location>
        <position position="1"/>
    </location>
</feature>
<proteinExistence type="predicted"/>